<feature type="domain" description="Septin-type G" evidence="6">
    <location>
        <begin position="17"/>
        <end position="323"/>
    </location>
</feature>
<feature type="region of interest" description="Disordered" evidence="5">
    <location>
        <begin position="496"/>
        <end position="515"/>
    </location>
</feature>
<evidence type="ECO:0000313" key="8">
    <source>
        <dbReference type="Proteomes" id="UP000095038"/>
    </source>
</evidence>
<dbReference type="GO" id="GO:1903475">
    <property type="term" value="P:mitotic actomyosin contractile ring assembly"/>
    <property type="evidence" value="ECO:0007669"/>
    <property type="project" value="EnsemblFungi"/>
</dbReference>
<keyword evidence="2 4" id="KW-0547">Nucleotide-binding</keyword>
<gene>
    <name evidence="7" type="ORF">ASCRUDRAFT_37739</name>
</gene>
<dbReference type="GO" id="GO:0005200">
    <property type="term" value="F:structural constituent of cytoskeleton"/>
    <property type="evidence" value="ECO:0007669"/>
    <property type="project" value="EnsemblFungi"/>
</dbReference>
<sequence length="515" mass="58340">MNFTSSSLLRRKKDTRRGIKFSIMTVGASGSGRTTFINCLLGRKTIPHKFQPVGTSIEEPKTLSFTGGKGVSTINAATFEREFNPTSAHEEPGIAITEANIELIDEDSKLLLTIIDTPGFGENIDNDVCFSEIISYLQAQFDNVLAEETRVRRNPKFQDTRVHVCLYFIPATGHGLRELDVETIKKLSKYVNVIPVITRADSFTEEELKLFKENIVRDIEKFNVPVFQFTYDEEEDDPETIDENKYLQEIQPFAVICSEDTFSLNGRKVRGRKYPWGFIDIDDPHVSDFSTLKSVLLGSHLQDLKDLTHDFLYENYRTEKLKSVPGVDEYDNNRDSFIPEPPTLSSLTKIAAQRDTIIFDNPQNFNFDASADNASLKTNETPRGISSNELKPPGTPNTFNSTTLPTSVADSPNVNRSQLRVLSETVPYALSQERIRKQQQRLEELEAQSAKELAFRAAALEKKAAELKAREQKLMLQAEKEKELKKKLLQLQEQNRVYASNLTPNSDINPENVQQ</sequence>
<feature type="compositionally biased region" description="Polar residues" evidence="5">
    <location>
        <begin position="369"/>
        <end position="389"/>
    </location>
</feature>
<dbReference type="STRING" id="1344418.A0A1D2VCW5"/>
<dbReference type="GO" id="GO:0032186">
    <property type="term" value="P:cellular bud neck septin ring organization"/>
    <property type="evidence" value="ECO:0007669"/>
    <property type="project" value="EnsemblFungi"/>
</dbReference>
<dbReference type="InterPro" id="IPR016491">
    <property type="entry name" value="Septin"/>
</dbReference>
<dbReference type="Proteomes" id="UP000095038">
    <property type="component" value="Unassembled WGS sequence"/>
</dbReference>
<name>A0A1D2VCW5_9ASCO</name>
<evidence type="ECO:0000256" key="3">
    <source>
        <dbReference type="ARBA" id="ARBA00023134"/>
    </source>
</evidence>
<evidence type="ECO:0000313" key="7">
    <source>
        <dbReference type="EMBL" id="ODV59360.1"/>
    </source>
</evidence>
<dbReference type="GO" id="GO:0005525">
    <property type="term" value="F:GTP binding"/>
    <property type="evidence" value="ECO:0007669"/>
    <property type="project" value="UniProtKB-KW"/>
</dbReference>
<dbReference type="GO" id="GO:0061163">
    <property type="term" value="P:endoplasmic reticulum polarization"/>
    <property type="evidence" value="ECO:0007669"/>
    <property type="project" value="EnsemblFungi"/>
</dbReference>
<dbReference type="GO" id="GO:1990317">
    <property type="term" value="C:Gin4 complex"/>
    <property type="evidence" value="ECO:0007669"/>
    <property type="project" value="EnsemblFungi"/>
</dbReference>
<evidence type="ECO:0000256" key="4">
    <source>
        <dbReference type="RuleBase" id="RU004560"/>
    </source>
</evidence>
<dbReference type="GeneID" id="30964430"/>
<dbReference type="GO" id="GO:0031105">
    <property type="term" value="C:septin complex"/>
    <property type="evidence" value="ECO:0007669"/>
    <property type="project" value="EnsemblFungi"/>
</dbReference>
<dbReference type="PIRSF" id="PIRSF006698">
    <property type="entry name" value="Septin"/>
    <property type="match status" value="1"/>
</dbReference>
<dbReference type="EMBL" id="KV454486">
    <property type="protein sequence ID" value="ODV59360.1"/>
    <property type="molecule type" value="Genomic_DNA"/>
</dbReference>
<dbReference type="InterPro" id="IPR027417">
    <property type="entry name" value="P-loop_NTPase"/>
</dbReference>
<comment type="similarity">
    <text evidence="4">Belongs to the TRAFAC class TrmE-Era-EngA-EngB-Septin-like GTPase superfamily. Septin GTPase family.</text>
</comment>
<protein>
    <submittedName>
        <fullName evidence="7">Septin</fullName>
    </submittedName>
</protein>
<accession>A0A1D2VCW5</accession>
<comment type="subcellular location">
    <subcellularLocation>
        <location evidence="1">Bud neck</location>
    </subcellularLocation>
</comment>
<dbReference type="AlphaFoldDB" id="A0A1D2VCW5"/>
<dbReference type="Gene3D" id="3.40.50.300">
    <property type="entry name" value="P-loop containing nucleotide triphosphate hydrolases"/>
    <property type="match status" value="1"/>
</dbReference>
<keyword evidence="3 4" id="KW-0342">GTP-binding</keyword>
<reference evidence="8" key="1">
    <citation type="submission" date="2016-05" db="EMBL/GenBank/DDBJ databases">
        <title>Comparative genomics of biotechnologically important yeasts.</title>
        <authorList>
            <consortium name="DOE Joint Genome Institute"/>
            <person name="Riley R."/>
            <person name="Haridas S."/>
            <person name="Wolfe K.H."/>
            <person name="Lopes M.R."/>
            <person name="Hittinger C.T."/>
            <person name="Goker M."/>
            <person name="Salamov A."/>
            <person name="Wisecaver J."/>
            <person name="Long T.M."/>
            <person name="Aerts A.L."/>
            <person name="Barry K."/>
            <person name="Choi C."/>
            <person name="Clum A."/>
            <person name="Coughlan A.Y."/>
            <person name="Deshpande S."/>
            <person name="Douglass A.P."/>
            <person name="Hanson S.J."/>
            <person name="Klenk H.-P."/>
            <person name="Labutti K."/>
            <person name="Lapidus A."/>
            <person name="Lindquist E."/>
            <person name="Lipzen A."/>
            <person name="Meier-Kolthoff J.P."/>
            <person name="Ohm R.A."/>
            <person name="Otillar R.P."/>
            <person name="Pangilinan J."/>
            <person name="Peng Y."/>
            <person name="Rokas A."/>
            <person name="Rosa C.A."/>
            <person name="Scheuner C."/>
            <person name="Sibirny A.A."/>
            <person name="Slot J.C."/>
            <person name="Stielow J.B."/>
            <person name="Sun H."/>
            <person name="Kurtzman C.P."/>
            <person name="Blackwell M."/>
            <person name="Grigoriev I.V."/>
            <person name="Jeffries T.W."/>
        </authorList>
    </citation>
    <scope>NUCLEOTIDE SEQUENCE [LARGE SCALE GENOMIC DNA]</scope>
    <source>
        <strain evidence="8">DSM 1968</strain>
    </source>
</reference>
<dbReference type="GO" id="GO:0000082">
    <property type="term" value="P:G1/S transition of mitotic cell cycle"/>
    <property type="evidence" value="ECO:0007669"/>
    <property type="project" value="EnsemblFungi"/>
</dbReference>
<dbReference type="InParanoid" id="A0A1D2VCW5"/>
<dbReference type="GO" id="GO:0000917">
    <property type="term" value="P:division septum assembly"/>
    <property type="evidence" value="ECO:0007669"/>
    <property type="project" value="EnsemblFungi"/>
</dbReference>
<dbReference type="OrthoDB" id="416553at2759"/>
<feature type="region of interest" description="Disordered" evidence="5">
    <location>
        <begin position="369"/>
        <end position="412"/>
    </location>
</feature>
<dbReference type="CDD" id="cd01850">
    <property type="entry name" value="CDC_Septin"/>
    <property type="match status" value="1"/>
</dbReference>
<keyword evidence="8" id="KW-1185">Reference proteome</keyword>
<dbReference type="FunCoup" id="A0A1D2VCW5">
    <property type="interactions" value="180"/>
</dbReference>
<dbReference type="GO" id="GO:0000921">
    <property type="term" value="P:septin ring assembly"/>
    <property type="evidence" value="ECO:0007669"/>
    <property type="project" value="EnsemblFungi"/>
</dbReference>
<organism evidence="7 8">
    <name type="scientific">Ascoidea rubescens DSM 1968</name>
    <dbReference type="NCBI Taxonomy" id="1344418"/>
    <lineage>
        <taxon>Eukaryota</taxon>
        <taxon>Fungi</taxon>
        <taxon>Dikarya</taxon>
        <taxon>Ascomycota</taxon>
        <taxon>Saccharomycotina</taxon>
        <taxon>Saccharomycetes</taxon>
        <taxon>Ascoideaceae</taxon>
        <taxon>Ascoidea</taxon>
    </lineage>
</organism>
<dbReference type="SUPFAM" id="SSF52540">
    <property type="entry name" value="P-loop containing nucleoside triphosphate hydrolases"/>
    <property type="match status" value="1"/>
</dbReference>
<dbReference type="RefSeq" id="XP_020045667.1">
    <property type="nucleotide sequence ID" value="XM_020190794.1"/>
</dbReference>
<dbReference type="Pfam" id="PF00735">
    <property type="entry name" value="Septin"/>
    <property type="match status" value="1"/>
</dbReference>
<dbReference type="InterPro" id="IPR030379">
    <property type="entry name" value="G_SEPTIN_dom"/>
</dbReference>
<dbReference type="GO" id="GO:0010458">
    <property type="term" value="P:exit from mitosis"/>
    <property type="evidence" value="ECO:0007669"/>
    <property type="project" value="EnsemblFungi"/>
</dbReference>
<evidence type="ECO:0000259" key="6">
    <source>
        <dbReference type="PROSITE" id="PS51719"/>
    </source>
</evidence>
<proteinExistence type="inferred from homology"/>
<dbReference type="PANTHER" id="PTHR18884">
    <property type="entry name" value="SEPTIN"/>
    <property type="match status" value="1"/>
</dbReference>
<dbReference type="PROSITE" id="PS51719">
    <property type="entry name" value="G_SEPTIN"/>
    <property type="match status" value="1"/>
</dbReference>
<evidence type="ECO:0000256" key="5">
    <source>
        <dbReference type="SAM" id="MobiDB-lite"/>
    </source>
</evidence>
<feature type="compositionally biased region" description="Polar residues" evidence="5">
    <location>
        <begin position="396"/>
        <end position="412"/>
    </location>
</feature>
<evidence type="ECO:0000256" key="2">
    <source>
        <dbReference type="ARBA" id="ARBA00022741"/>
    </source>
</evidence>
<dbReference type="GO" id="GO:0097271">
    <property type="term" value="P:protein localization to bud neck"/>
    <property type="evidence" value="ECO:0007669"/>
    <property type="project" value="EnsemblFungi"/>
</dbReference>
<evidence type="ECO:0000256" key="1">
    <source>
        <dbReference type="ARBA" id="ARBA00004266"/>
    </source>
</evidence>